<feature type="non-terminal residue" evidence="2">
    <location>
        <position position="103"/>
    </location>
</feature>
<sequence>MAVLDTVGMFDLAETWPDQVEASAAAARGLEGLPRSEEIEQVVVFGMGGSGMAGDVLAAVATPQMPVPVVVVKSYECPAFVGDSTLVFAVSASGDTEETLQAA</sequence>
<name>A0ABW9QZ92_9ACTN</name>
<evidence type="ECO:0000313" key="3">
    <source>
        <dbReference type="Proteomes" id="UP000437736"/>
    </source>
</evidence>
<feature type="domain" description="SIS" evidence="1">
    <location>
        <begin position="30"/>
        <end position="103"/>
    </location>
</feature>
<reference evidence="2 3" key="1">
    <citation type="submission" date="2019-11" db="EMBL/GenBank/DDBJ databases">
        <title>Acidiferrimicrobium australis gen. nov., sp. nov., an acidophilic and obligately heterotrophic, member of the Actinobacteria that catalyses dissimilatory oxido- reduction of iron isolated from metal-rich acidic water in Chile.</title>
        <authorList>
            <person name="Gonzalez D."/>
            <person name="Huber K."/>
            <person name="Hedrich S."/>
            <person name="Rojas-Villalobos C."/>
            <person name="Quatrini R."/>
            <person name="Dinamarca M.A."/>
            <person name="Schwarz A."/>
            <person name="Canales C."/>
            <person name="Nancucheo I."/>
        </authorList>
    </citation>
    <scope>NUCLEOTIDE SEQUENCE [LARGE SCALE GENOMIC DNA]</scope>
    <source>
        <strain evidence="2 3">USS-CCA1</strain>
    </source>
</reference>
<dbReference type="PROSITE" id="PS51464">
    <property type="entry name" value="SIS"/>
    <property type="match status" value="1"/>
</dbReference>
<dbReference type="SUPFAM" id="SSF53697">
    <property type="entry name" value="SIS domain"/>
    <property type="match status" value="1"/>
</dbReference>
<dbReference type="InterPro" id="IPR001347">
    <property type="entry name" value="SIS_dom"/>
</dbReference>
<gene>
    <name evidence="2" type="ORF">GHK86_18885</name>
</gene>
<proteinExistence type="predicted"/>
<keyword evidence="3" id="KW-1185">Reference proteome</keyword>
<dbReference type="InterPro" id="IPR046348">
    <property type="entry name" value="SIS_dom_sf"/>
</dbReference>
<evidence type="ECO:0000313" key="2">
    <source>
        <dbReference type="EMBL" id="MST34779.1"/>
    </source>
</evidence>
<comment type="caution">
    <text evidence="2">The sequence shown here is derived from an EMBL/GenBank/DDBJ whole genome shotgun (WGS) entry which is preliminary data.</text>
</comment>
<organism evidence="2 3">
    <name type="scientific">Acidiferrimicrobium australe</name>
    <dbReference type="NCBI Taxonomy" id="2664430"/>
    <lineage>
        <taxon>Bacteria</taxon>
        <taxon>Bacillati</taxon>
        <taxon>Actinomycetota</taxon>
        <taxon>Acidimicrobiia</taxon>
        <taxon>Acidimicrobiales</taxon>
        <taxon>Acidimicrobiaceae</taxon>
        <taxon>Acidiferrimicrobium</taxon>
    </lineage>
</organism>
<evidence type="ECO:0000259" key="1">
    <source>
        <dbReference type="PROSITE" id="PS51464"/>
    </source>
</evidence>
<protein>
    <recommendedName>
        <fullName evidence="1">SIS domain-containing protein</fullName>
    </recommendedName>
</protein>
<dbReference type="Gene3D" id="3.40.50.10490">
    <property type="entry name" value="Glucose-6-phosphate isomerase like protein, domain 1"/>
    <property type="match status" value="1"/>
</dbReference>
<dbReference type="EMBL" id="WJHE01001211">
    <property type="protein sequence ID" value="MST34779.1"/>
    <property type="molecule type" value="Genomic_DNA"/>
</dbReference>
<accession>A0ABW9QZ92</accession>
<dbReference type="Proteomes" id="UP000437736">
    <property type="component" value="Unassembled WGS sequence"/>
</dbReference>